<gene>
    <name evidence="2" type="ORF">HLPCO_002010</name>
</gene>
<keyword evidence="3" id="KW-1185">Reference proteome</keyword>
<protein>
    <recommendedName>
        <fullName evidence="1">DUF1828 domain-containing protein</fullName>
    </recommendedName>
</protein>
<sequence>MNYKTYKHKIMELGKAFKIDDVGSMIEVETPFINHNGDSITFCIECTDDEISLSDDGQTINTLSLNGIDLDESKTLSVVFKKIRTQYRIDYNDDLDELTFTFNTSNDNFTEQVTTYIQALLSIDTLYYLQRR</sequence>
<dbReference type="EMBL" id="AFNU02000006">
    <property type="protein sequence ID" value="ERJ12096.1"/>
    <property type="molecule type" value="Genomic_DNA"/>
</dbReference>
<reference evidence="2 3" key="2">
    <citation type="journal article" date="2013" name="PLoS ONE">
        <title>INDIGO - INtegrated Data Warehouse of MIcrobial GenOmes with Examples from the Red Sea Extremophiles.</title>
        <authorList>
            <person name="Alam I."/>
            <person name="Antunes A."/>
            <person name="Kamau A.A."/>
            <person name="Ba Alawi W."/>
            <person name="Kalkatawi M."/>
            <person name="Stingl U."/>
            <person name="Bajic V.B."/>
        </authorList>
    </citation>
    <scope>NUCLEOTIDE SEQUENCE [LARGE SCALE GENOMIC DNA]</scope>
    <source>
        <strain evidence="2 3">SSD-17B</strain>
    </source>
</reference>
<accession>U2EBC7</accession>
<evidence type="ECO:0000313" key="2">
    <source>
        <dbReference type="EMBL" id="ERJ12096.1"/>
    </source>
</evidence>
<feature type="domain" description="DUF1828" evidence="1">
    <location>
        <begin position="30"/>
        <end position="123"/>
    </location>
</feature>
<evidence type="ECO:0000259" key="1">
    <source>
        <dbReference type="Pfam" id="PF08861"/>
    </source>
</evidence>
<dbReference type="InterPro" id="IPR014960">
    <property type="entry name" value="DUF1828"/>
</dbReference>
<comment type="caution">
    <text evidence="2">The sequence shown here is derived from an EMBL/GenBank/DDBJ whole genome shotgun (WGS) entry which is preliminary data.</text>
</comment>
<organism evidence="2 3">
    <name type="scientific">Haloplasma contractile SSD-17B</name>
    <dbReference type="NCBI Taxonomy" id="1033810"/>
    <lineage>
        <taxon>Bacteria</taxon>
        <taxon>Bacillati</taxon>
        <taxon>Mycoplasmatota</taxon>
        <taxon>Mollicutes</taxon>
        <taxon>Haloplasmatales</taxon>
        <taxon>Haloplasmataceae</taxon>
        <taxon>Haloplasma</taxon>
    </lineage>
</organism>
<dbReference type="AlphaFoldDB" id="U2EBC7"/>
<dbReference type="RefSeq" id="WP_021031103.1">
    <property type="nucleotide sequence ID" value="NZ_AFNU02000006.1"/>
</dbReference>
<dbReference type="Proteomes" id="UP000005707">
    <property type="component" value="Unassembled WGS sequence"/>
</dbReference>
<evidence type="ECO:0000313" key="3">
    <source>
        <dbReference type="Proteomes" id="UP000005707"/>
    </source>
</evidence>
<dbReference type="InParanoid" id="U2EBC7"/>
<dbReference type="Pfam" id="PF08861">
    <property type="entry name" value="DUF1828"/>
    <property type="match status" value="1"/>
</dbReference>
<dbReference type="OrthoDB" id="1321863at2"/>
<proteinExistence type="predicted"/>
<reference evidence="2 3" key="1">
    <citation type="journal article" date="2011" name="J. Bacteriol.">
        <title>Genome sequence of Haloplasma contractile, an unusual contractile bacterium from a deep-sea anoxic brine lake.</title>
        <authorList>
            <person name="Antunes A."/>
            <person name="Alam I."/>
            <person name="El Dorry H."/>
            <person name="Siam R."/>
            <person name="Robertson A."/>
            <person name="Bajic V.B."/>
            <person name="Stingl U."/>
        </authorList>
    </citation>
    <scope>NUCLEOTIDE SEQUENCE [LARGE SCALE GENOMIC DNA]</scope>
    <source>
        <strain evidence="2 3">SSD-17B</strain>
    </source>
</reference>
<name>U2EBC7_9MOLU</name>